<evidence type="ECO:0000256" key="1">
    <source>
        <dbReference type="SAM" id="MobiDB-lite"/>
    </source>
</evidence>
<keyword evidence="3" id="KW-1185">Reference proteome</keyword>
<evidence type="ECO:0000313" key="3">
    <source>
        <dbReference type="Proteomes" id="UP000054485"/>
    </source>
</evidence>
<reference evidence="3" key="2">
    <citation type="submission" date="2015-01" db="EMBL/GenBank/DDBJ databases">
        <title>Evolutionary Origins and Diversification of the Mycorrhizal Mutualists.</title>
        <authorList>
            <consortium name="DOE Joint Genome Institute"/>
            <consortium name="Mycorrhizal Genomics Consortium"/>
            <person name="Kohler A."/>
            <person name="Kuo A."/>
            <person name="Nagy L.G."/>
            <person name="Floudas D."/>
            <person name="Copeland A."/>
            <person name="Barry K.W."/>
            <person name="Cichocki N."/>
            <person name="Veneault-Fourrey C."/>
            <person name="LaButti K."/>
            <person name="Lindquist E.A."/>
            <person name="Lipzen A."/>
            <person name="Lundell T."/>
            <person name="Morin E."/>
            <person name="Murat C."/>
            <person name="Riley R."/>
            <person name="Ohm R."/>
            <person name="Sun H."/>
            <person name="Tunlid A."/>
            <person name="Henrissat B."/>
            <person name="Grigoriev I.V."/>
            <person name="Hibbett D.S."/>
            <person name="Martin F."/>
        </authorList>
    </citation>
    <scope>NUCLEOTIDE SEQUENCE [LARGE SCALE GENOMIC DNA]</scope>
    <source>
        <strain evidence="3">UH-Slu-Lm8-n1</strain>
    </source>
</reference>
<feature type="region of interest" description="Disordered" evidence="1">
    <location>
        <begin position="52"/>
        <end position="72"/>
    </location>
</feature>
<accession>A0A0C9ZY92</accession>
<dbReference type="EMBL" id="KN835757">
    <property type="protein sequence ID" value="KIK34421.1"/>
    <property type="molecule type" value="Genomic_DNA"/>
</dbReference>
<organism evidence="2 3">
    <name type="scientific">Suillus luteus UH-Slu-Lm8-n1</name>
    <dbReference type="NCBI Taxonomy" id="930992"/>
    <lineage>
        <taxon>Eukaryota</taxon>
        <taxon>Fungi</taxon>
        <taxon>Dikarya</taxon>
        <taxon>Basidiomycota</taxon>
        <taxon>Agaricomycotina</taxon>
        <taxon>Agaricomycetes</taxon>
        <taxon>Agaricomycetidae</taxon>
        <taxon>Boletales</taxon>
        <taxon>Suillineae</taxon>
        <taxon>Suillaceae</taxon>
        <taxon>Suillus</taxon>
    </lineage>
</organism>
<dbReference type="Proteomes" id="UP000054485">
    <property type="component" value="Unassembled WGS sequence"/>
</dbReference>
<name>A0A0C9ZY92_9AGAM</name>
<dbReference type="HOGENOM" id="CLU_2777590_0_0_1"/>
<dbReference type="AlphaFoldDB" id="A0A0C9ZY92"/>
<dbReference type="InParanoid" id="A0A0C9ZY92"/>
<gene>
    <name evidence="2" type="ORF">CY34DRAFT_644068</name>
</gene>
<reference evidence="2 3" key="1">
    <citation type="submission" date="2014-04" db="EMBL/GenBank/DDBJ databases">
        <authorList>
            <consortium name="DOE Joint Genome Institute"/>
            <person name="Kuo A."/>
            <person name="Ruytinx J."/>
            <person name="Rineau F."/>
            <person name="Colpaert J."/>
            <person name="Kohler A."/>
            <person name="Nagy L.G."/>
            <person name="Floudas D."/>
            <person name="Copeland A."/>
            <person name="Barry K.W."/>
            <person name="Cichocki N."/>
            <person name="Veneault-Fourrey C."/>
            <person name="LaButti K."/>
            <person name="Lindquist E.A."/>
            <person name="Lipzen A."/>
            <person name="Lundell T."/>
            <person name="Morin E."/>
            <person name="Murat C."/>
            <person name="Sun H."/>
            <person name="Tunlid A."/>
            <person name="Henrissat B."/>
            <person name="Grigoriev I.V."/>
            <person name="Hibbett D.S."/>
            <person name="Martin F."/>
            <person name="Nordberg H.P."/>
            <person name="Cantor M.N."/>
            <person name="Hua S.X."/>
        </authorList>
    </citation>
    <scope>NUCLEOTIDE SEQUENCE [LARGE SCALE GENOMIC DNA]</scope>
    <source>
        <strain evidence="2 3">UH-Slu-Lm8-n1</strain>
    </source>
</reference>
<proteinExistence type="predicted"/>
<protein>
    <submittedName>
        <fullName evidence="2">Uncharacterized protein</fullName>
    </submittedName>
</protein>
<sequence length="72" mass="8146">MLTVDGLIPYETCHRDVGSVIYTLRILLWGVPCLSMTSWRITPRVSTSLPNADYAPYHHGTKYSAQRPRLGL</sequence>
<evidence type="ECO:0000313" key="2">
    <source>
        <dbReference type="EMBL" id="KIK34421.1"/>
    </source>
</evidence>